<proteinExistence type="predicted"/>
<feature type="region of interest" description="Disordered" evidence="1">
    <location>
        <begin position="479"/>
        <end position="542"/>
    </location>
</feature>
<dbReference type="InterPro" id="IPR015506">
    <property type="entry name" value="Dsh/Dvl-rel"/>
</dbReference>
<feature type="compositionally biased region" description="Polar residues" evidence="1">
    <location>
        <begin position="19"/>
        <end position="32"/>
    </location>
</feature>
<evidence type="ECO:0000256" key="1">
    <source>
        <dbReference type="SAM" id="MobiDB-lite"/>
    </source>
</evidence>
<dbReference type="InterPro" id="IPR001478">
    <property type="entry name" value="PDZ"/>
</dbReference>
<comment type="caution">
    <text evidence="4">The sequence shown here is derived from an EMBL/GenBank/DDBJ whole genome shotgun (WGS) entry which is preliminary data.</text>
</comment>
<dbReference type="EMBL" id="CAAE01014677">
    <property type="protein sequence ID" value="CAG02139.1"/>
    <property type="molecule type" value="Genomic_DNA"/>
</dbReference>
<dbReference type="OrthoDB" id="10031689at2759"/>
<dbReference type="GO" id="GO:0060070">
    <property type="term" value="P:canonical Wnt signaling pathway"/>
    <property type="evidence" value="ECO:0007669"/>
    <property type="project" value="TreeGrafter"/>
</dbReference>
<dbReference type="Pfam" id="PF00610">
    <property type="entry name" value="DEP"/>
    <property type="match status" value="1"/>
</dbReference>
<dbReference type="InterPro" id="IPR036034">
    <property type="entry name" value="PDZ_sf"/>
</dbReference>
<dbReference type="GO" id="GO:0005109">
    <property type="term" value="F:frizzled binding"/>
    <property type="evidence" value="ECO:0007669"/>
    <property type="project" value="TreeGrafter"/>
</dbReference>
<feature type="compositionally biased region" description="Basic residues" evidence="1">
    <location>
        <begin position="54"/>
        <end position="64"/>
    </location>
</feature>
<feature type="region of interest" description="Disordered" evidence="1">
    <location>
        <begin position="1"/>
        <end position="78"/>
    </location>
</feature>
<accession>Q4SB43</accession>
<protein>
    <submittedName>
        <fullName evidence="4">(spotted green pufferfish) hypothetical protein</fullName>
    </submittedName>
</protein>
<dbReference type="Pfam" id="PF00595">
    <property type="entry name" value="PDZ"/>
    <property type="match status" value="1"/>
</dbReference>
<dbReference type="CDD" id="cd04438">
    <property type="entry name" value="DEP_dishevelled"/>
    <property type="match status" value="1"/>
</dbReference>
<feature type="domain" description="DEP" evidence="3">
    <location>
        <begin position="334"/>
        <end position="408"/>
    </location>
</feature>
<feature type="compositionally biased region" description="Low complexity" evidence="1">
    <location>
        <begin position="42"/>
        <end position="53"/>
    </location>
</feature>
<feature type="compositionally biased region" description="Polar residues" evidence="1">
    <location>
        <begin position="479"/>
        <end position="488"/>
    </location>
</feature>
<dbReference type="Gene3D" id="1.10.10.10">
    <property type="entry name" value="Winged helix-like DNA-binding domain superfamily/Winged helix DNA-binding domain"/>
    <property type="match status" value="1"/>
</dbReference>
<dbReference type="GO" id="GO:0035556">
    <property type="term" value="P:intracellular signal transduction"/>
    <property type="evidence" value="ECO:0007669"/>
    <property type="project" value="InterPro"/>
</dbReference>
<name>Q4SB43_TETNG</name>
<dbReference type="PANTHER" id="PTHR10878:SF6">
    <property type="entry name" value="SEGMENT POLARITY PROTEIN DISHEVELLED HOMOLOG DVL-3"/>
    <property type="match status" value="1"/>
</dbReference>
<dbReference type="AlphaFoldDB" id="Q4SB43"/>
<dbReference type="KEGG" id="tng:GSTEN00021138G001"/>
<evidence type="ECO:0000313" key="4">
    <source>
        <dbReference type="EMBL" id="CAG02139.1"/>
    </source>
</evidence>
<dbReference type="SMART" id="SM00228">
    <property type="entry name" value="PDZ"/>
    <property type="match status" value="1"/>
</dbReference>
<dbReference type="PROSITE" id="PS50186">
    <property type="entry name" value="DEP"/>
    <property type="match status" value="1"/>
</dbReference>
<dbReference type="FunFam" id="2.30.42.10:FF:000014">
    <property type="entry name" value="Segment polarity protein dishevelled homolog DVL-3"/>
    <property type="match status" value="1"/>
</dbReference>
<gene>
    <name evidence="4" type="ORF">GSTENG00021138001</name>
</gene>
<dbReference type="InterPro" id="IPR003351">
    <property type="entry name" value="Dishevelled_protein_dom"/>
</dbReference>
<reference evidence="4" key="2">
    <citation type="submission" date="2004-02" db="EMBL/GenBank/DDBJ databases">
        <authorList>
            <consortium name="Genoscope"/>
            <consortium name="Whitehead Institute Centre for Genome Research"/>
        </authorList>
    </citation>
    <scope>NUCLEOTIDE SEQUENCE</scope>
</reference>
<sequence>GGLNGHTHRQTGGGEAPSPQESSCLETTSFCSSEEDSGGRFSQSAEQSSSSPRLVRRQRRRRRRPETSRMERSASFSSITDSTMSVGVVTVTLNTGETAQLHTRARELTVSQDSRATVRPSVSERFHFLGISIVGQSSDRGDGGIYIGSIMKGGAVAADGRIEPGDMLLQGLTEAVCPQVNDVNFENMSNDDAVGVLRDVVHKPGPITLTVAKCWDPTPRGCFTLPRGESAVCFLGNHELPGNGAWLQVSEVVVNLRPAGEPVRPIDPAAWVSHTAAMTGRLLPHYTIQTTIHPSTHHPPRRPSGLRCFPGVGEEHHLSIHSDTPAVVRAMADPESGLEVRDRMWLKITIPKAFIGSEVVDWLHRNVEGFLDRREARKYAGNLLKAGYIRHTVNKVTFSEQCYYVFGDVCGGEDRAWWAPGAELVFRLPTLLLHHTCAQTWLPCLCWTEKKLLLHQQEEPMGSRWFCLRVRCGPPSSPTRTLCPTPTAHQEEGEEEGAGTVKVTLSSFTGPPEPRALRRMRSVMSQQEVAAARPPATTRAAA</sequence>
<evidence type="ECO:0000259" key="2">
    <source>
        <dbReference type="PROSITE" id="PS50106"/>
    </source>
</evidence>
<feature type="domain" description="PDZ" evidence="2">
    <location>
        <begin position="107"/>
        <end position="199"/>
    </location>
</feature>
<dbReference type="FunFam" id="1.10.10.10:FF:000040">
    <property type="entry name" value="segment polarity protein dishevelled homolog DVL-3"/>
    <property type="match status" value="1"/>
</dbReference>
<evidence type="ECO:0000259" key="3">
    <source>
        <dbReference type="PROSITE" id="PS50186"/>
    </source>
</evidence>
<feature type="non-terminal residue" evidence="4">
    <location>
        <position position="542"/>
    </location>
</feature>
<dbReference type="SMART" id="SM00049">
    <property type="entry name" value="DEP"/>
    <property type="match status" value="1"/>
</dbReference>
<dbReference type="GO" id="GO:0005829">
    <property type="term" value="C:cytosol"/>
    <property type="evidence" value="ECO:0007669"/>
    <property type="project" value="TreeGrafter"/>
</dbReference>
<dbReference type="Pfam" id="PF02377">
    <property type="entry name" value="Dishevelled"/>
    <property type="match status" value="1"/>
</dbReference>
<dbReference type="InterPro" id="IPR036388">
    <property type="entry name" value="WH-like_DNA-bd_sf"/>
</dbReference>
<organism evidence="4">
    <name type="scientific">Tetraodon nigroviridis</name>
    <name type="common">Spotted green pufferfish</name>
    <name type="synonym">Chelonodon nigroviridis</name>
    <dbReference type="NCBI Taxonomy" id="99883"/>
    <lineage>
        <taxon>Eukaryota</taxon>
        <taxon>Metazoa</taxon>
        <taxon>Chordata</taxon>
        <taxon>Craniata</taxon>
        <taxon>Vertebrata</taxon>
        <taxon>Euteleostomi</taxon>
        <taxon>Actinopterygii</taxon>
        <taxon>Neopterygii</taxon>
        <taxon>Teleostei</taxon>
        <taxon>Neoteleostei</taxon>
        <taxon>Acanthomorphata</taxon>
        <taxon>Eupercaria</taxon>
        <taxon>Tetraodontiformes</taxon>
        <taxon>Tetradontoidea</taxon>
        <taxon>Tetraodontidae</taxon>
        <taxon>Tetraodon</taxon>
    </lineage>
</organism>
<reference evidence="4" key="1">
    <citation type="journal article" date="2004" name="Nature">
        <title>Genome duplication in the teleost fish Tetraodon nigroviridis reveals the early vertebrate proto-karyotype.</title>
        <authorList>
            <person name="Jaillon O."/>
            <person name="Aury J.-M."/>
            <person name="Brunet F."/>
            <person name="Petit J.-L."/>
            <person name="Stange-Thomann N."/>
            <person name="Mauceli E."/>
            <person name="Bouneau L."/>
            <person name="Fischer C."/>
            <person name="Ozouf-Costaz C."/>
            <person name="Bernot A."/>
            <person name="Nicaud S."/>
            <person name="Jaffe D."/>
            <person name="Fisher S."/>
            <person name="Lutfalla G."/>
            <person name="Dossat C."/>
            <person name="Segurens B."/>
            <person name="Dasilva C."/>
            <person name="Salanoubat M."/>
            <person name="Levy M."/>
            <person name="Boudet N."/>
            <person name="Castellano S."/>
            <person name="Anthouard V."/>
            <person name="Jubin C."/>
            <person name="Castelli V."/>
            <person name="Katinka M."/>
            <person name="Vacherie B."/>
            <person name="Biemont C."/>
            <person name="Skalli Z."/>
            <person name="Cattolico L."/>
            <person name="Poulain J."/>
            <person name="De Berardinis V."/>
            <person name="Cruaud C."/>
            <person name="Duprat S."/>
            <person name="Brottier P."/>
            <person name="Coutanceau J.-P."/>
            <person name="Gouzy J."/>
            <person name="Parra G."/>
            <person name="Lardier G."/>
            <person name="Chapple C."/>
            <person name="McKernan K.J."/>
            <person name="McEwan P."/>
            <person name="Bosak S."/>
            <person name="Kellis M."/>
            <person name="Volff J.-N."/>
            <person name="Guigo R."/>
            <person name="Zody M.C."/>
            <person name="Mesirov J."/>
            <person name="Lindblad-Toh K."/>
            <person name="Birren B."/>
            <person name="Nusbaum C."/>
            <person name="Kahn D."/>
            <person name="Robinson-Rechavi M."/>
            <person name="Laudet V."/>
            <person name="Schachter V."/>
            <person name="Quetier F."/>
            <person name="Saurin W."/>
            <person name="Scarpelli C."/>
            <person name="Wincker P."/>
            <person name="Lander E.S."/>
            <person name="Weissenbach J."/>
            <person name="Roest Crollius H."/>
        </authorList>
    </citation>
    <scope>NUCLEOTIDE SEQUENCE [LARGE SCALE GENOMIC DNA]</scope>
</reference>
<dbReference type="CDD" id="cd06717">
    <property type="entry name" value="PDZ_Dishevelled-like"/>
    <property type="match status" value="1"/>
</dbReference>
<dbReference type="SUPFAM" id="SSF46785">
    <property type="entry name" value="Winged helix' DNA-binding domain"/>
    <property type="match status" value="1"/>
</dbReference>
<dbReference type="InterPro" id="IPR036390">
    <property type="entry name" value="WH_DNA-bd_sf"/>
</dbReference>
<dbReference type="InterPro" id="IPR000591">
    <property type="entry name" value="DEP_dom"/>
</dbReference>
<dbReference type="PANTHER" id="PTHR10878">
    <property type="entry name" value="SEGMENT POLARITY PROTEIN DISHEVELLED"/>
    <property type="match status" value="1"/>
</dbReference>
<dbReference type="Gene3D" id="2.30.42.10">
    <property type="match status" value="1"/>
</dbReference>
<feature type="compositionally biased region" description="Low complexity" evidence="1">
    <location>
        <begin position="530"/>
        <end position="542"/>
    </location>
</feature>
<dbReference type="SUPFAM" id="SSF50156">
    <property type="entry name" value="PDZ domain-like"/>
    <property type="match status" value="1"/>
</dbReference>
<dbReference type="PROSITE" id="PS50106">
    <property type="entry name" value="PDZ"/>
    <property type="match status" value="1"/>
</dbReference>